<name>A0A8J3G1Y4_9PROT</name>
<dbReference type="SUPFAM" id="SSF56112">
    <property type="entry name" value="Protein kinase-like (PK-like)"/>
    <property type="match status" value="1"/>
</dbReference>
<evidence type="ECO:0000313" key="2">
    <source>
        <dbReference type="Proteomes" id="UP000634004"/>
    </source>
</evidence>
<proteinExistence type="predicted"/>
<dbReference type="InterPro" id="IPR011009">
    <property type="entry name" value="Kinase-like_dom_sf"/>
</dbReference>
<comment type="caution">
    <text evidence="1">The sequence shown here is derived from an EMBL/GenBank/DDBJ whole genome shotgun (WGS) entry which is preliminary data.</text>
</comment>
<sequence length="359" mass="40939">MLAASPIEIWTQDLMDHNIKSKPIVSGVMKPERIEEIEQVTDRIFGARPTRVAIPGGKSRPVYIIEIEGRPYVVAKRGNKYDAKVEAAVLKGLTASELVPGFIGKHGRWIAQEFIPGKRLPVLIDEAKNEEDRKSLTELGLKSLLAVQHAADAARLRRSVPRLGIVKGWVEGRIQKVDEISEALTIDTPPLNRTAIAQIYDVSQTDFIKWDARPGNALVDGSNVRWFDWEDCGRRNRIDDLVCFMADEWTNLETDTEDALIKDFLPLFRRAQGAEWSQNYFYVAGCLQILYRLSLATNYFHRDGKWWDREYCLHGDKVGVTSQEVGRLTHRLARWSQRVEIMSPLGSWAQQVRSELKIE</sequence>
<dbReference type="AlphaFoldDB" id="A0A8J3G1Y4"/>
<evidence type="ECO:0008006" key="3">
    <source>
        <dbReference type="Google" id="ProtNLM"/>
    </source>
</evidence>
<evidence type="ECO:0000313" key="1">
    <source>
        <dbReference type="EMBL" id="GHA90156.1"/>
    </source>
</evidence>
<organism evidence="1 2">
    <name type="scientific">Algimonas arctica</name>
    <dbReference type="NCBI Taxonomy" id="1479486"/>
    <lineage>
        <taxon>Bacteria</taxon>
        <taxon>Pseudomonadati</taxon>
        <taxon>Pseudomonadota</taxon>
        <taxon>Alphaproteobacteria</taxon>
        <taxon>Maricaulales</taxon>
        <taxon>Robiginitomaculaceae</taxon>
        <taxon>Algimonas</taxon>
    </lineage>
</organism>
<accession>A0A8J3G1Y4</accession>
<keyword evidence="2" id="KW-1185">Reference proteome</keyword>
<dbReference type="EMBL" id="BMZH01000003">
    <property type="protein sequence ID" value="GHA90156.1"/>
    <property type="molecule type" value="Genomic_DNA"/>
</dbReference>
<protein>
    <recommendedName>
        <fullName evidence="3">Aminoglycoside phosphotransferase domain-containing protein</fullName>
    </recommendedName>
</protein>
<reference evidence="1" key="1">
    <citation type="journal article" date="2014" name="Int. J. Syst. Evol. Microbiol.">
        <title>Complete genome sequence of Corynebacterium casei LMG S-19264T (=DSM 44701T), isolated from a smear-ripened cheese.</title>
        <authorList>
            <consortium name="US DOE Joint Genome Institute (JGI-PGF)"/>
            <person name="Walter F."/>
            <person name="Albersmeier A."/>
            <person name="Kalinowski J."/>
            <person name="Ruckert C."/>
        </authorList>
    </citation>
    <scope>NUCLEOTIDE SEQUENCE</scope>
    <source>
        <strain evidence="1">KCTC 32513</strain>
    </source>
</reference>
<dbReference type="Proteomes" id="UP000634004">
    <property type="component" value="Unassembled WGS sequence"/>
</dbReference>
<reference evidence="1" key="2">
    <citation type="submission" date="2020-09" db="EMBL/GenBank/DDBJ databases">
        <authorList>
            <person name="Sun Q."/>
            <person name="Kim S."/>
        </authorList>
    </citation>
    <scope>NUCLEOTIDE SEQUENCE</scope>
    <source>
        <strain evidence="1">KCTC 32513</strain>
    </source>
</reference>
<gene>
    <name evidence="1" type="ORF">GCM10009069_11660</name>
</gene>
<dbReference type="RefSeq" id="WP_189496359.1">
    <property type="nucleotide sequence ID" value="NZ_BMZH01000003.1"/>
</dbReference>